<accession>A0ACB9AJ92</accession>
<reference evidence="1 2" key="2">
    <citation type="journal article" date="2022" name="Mol. Ecol. Resour.">
        <title>The genomes of chicory, endive, great burdock and yacon provide insights into Asteraceae paleo-polyploidization history and plant inulin production.</title>
        <authorList>
            <person name="Fan W."/>
            <person name="Wang S."/>
            <person name="Wang H."/>
            <person name="Wang A."/>
            <person name="Jiang F."/>
            <person name="Liu H."/>
            <person name="Zhao H."/>
            <person name="Xu D."/>
            <person name="Zhang Y."/>
        </authorList>
    </citation>
    <scope>NUCLEOTIDE SEQUENCE [LARGE SCALE GENOMIC DNA]</scope>
    <source>
        <strain evidence="2">cv. Punajuju</strain>
        <tissue evidence="1">Leaves</tissue>
    </source>
</reference>
<proteinExistence type="predicted"/>
<organism evidence="1 2">
    <name type="scientific">Cichorium intybus</name>
    <name type="common">Chicory</name>
    <dbReference type="NCBI Taxonomy" id="13427"/>
    <lineage>
        <taxon>Eukaryota</taxon>
        <taxon>Viridiplantae</taxon>
        <taxon>Streptophyta</taxon>
        <taxon>Embryophyta</taxon>
        <taxon>Tracheophyta</taxon>
        <taxon>Spermatophyta</taxon>
        <taxon>Magnoliopsida</taxon>
        <taxon>eudicotyledons</taxon>
        <taxon>Gunneridae</taxon>
        <taxon>Pentapetalae</taxon>
        <taxon>asterids</taxon>
        <taxon>campanulids</taxon>
        <taxon>Asterales</taxon>
        <taxon>Asteraceae</taxon>
        <taxon>Cichorioideae</taxon>
        <taxon>Cichorieae</taxon>
        <taxon>Cichoriinae</taxon>
        <taxon>Cichorium</taxon>
    </lineage>
</organism>
<dbReference type="EMBL" id="CM042015">
    <property type="protein sequence ID" value="KAI3710119.1"/>
    <property type="molecule type" value="Genomic_DNA"/>
</dbReference>
<comment type="caution">
    <text evidence="1">The sequence shown here is derived from an EMBL/GenBank/DDBJ whole genome shotgun (WGS) entry which is preliminary data.</text>
</comment>
<sequence>MGCVKSSAFDDDGRAHFNRVRKPRPWNHDADITREQLRDMRNVFWHIWQALRRAAESDLPYAQAIIDENRIRLVNRDMTVCYDDQHTRYELPLYVLSEPENLLDRPREDLNMVFLKVKKIDKCFGEDGDGTTNF</sequence>
<protein>
    <submittedName>
        <fullName evidence="1">Uncharacterized protein</fullName>
    </submittedName>
</protein>
<gene>
    <name evidence="1" type="ORF">L2E82_39893</name>
</gene>
<dbReference type="Proteomes" id="UP001055811">
    <property type="component" value="Linkage Group LG07"/>
</dbReference>
<keyword evidence="2" id="KW-1185">Reference proteome</keyword>
<reference evidence="2" key="1">
    <citation type="journal article" date="2022" name="Mol. Ecol. Resour.">
        <title>The genomes of chicory, endive, great burdock and yacon provide insights into Asteraceae palaeo-polyploidization history and plant inulin production.</title>
        <authorList>
            <person name="Fan W."/>
            <person name="Wang S."/>
            <person name="Wang H."/>
            <person name="Wang A."/>
            <person name="Jiang F."/>
            <person name="Liu H."/>
            <person name="Zhao H."/>
            <person name="Xu D."/>
            <person name="Zhang Y."/>
        </authorList>
    </citation>
    <scope>NUCLEOTIDE SEQUENCE [LARGE SCALE GENOMIC DNA]</scope>
    <source>
        <strain evidence="2">cv. Punajuju</strain>
    </source>
</reference>
<evidence type="ECO:0000313" key="1">
    <source>
        <dbReference type="EMBL" id="KAI3710119.1"/>
    </source>
</evidence>
<evidence type="ECO:0000313" key="2">
    <source>
        <dbReference type="Proteomes" id="UP001055811"/>
    </source>
</evidence>
<name>A0ACB9AJ92_CICIN</name>